<comment type="catalytic activity">
    <reaction evidence="14">
        <text>a 5'-end (N(2),N(7)-dimethyl 5'-triphosphoguanosine)-ribonucleoside in snoRNA + S-adenosyl-L-methionine = a 5'-end (N(2),N(2),N(7)-trimethyl 5'-triphosphoguanosine)-ribonucleoside in snoRNA + S-adenosyl-L-homocysteine + H(+)</text>
        <dbReference type="Rhea" id="RHEA:78507"/>
        <dbReference type="Rhea" id="RHEA-COMP:19088"/>
        <dbReference type="Rhea" id="RHEA-COMP:19090"/>
        <dbReference type="ChEBI" id="CHEBI:15378"/>
        <dbReference type="ChEBI" id="CHEBI:57856"/>
        <dbReference type="ChEBI" id="CHEBI:59789"/>
        <dbReference type="ChEBI" id="CHEBI:167623"/>
        <dbReference type="ChEBI" id="CHEBI:172880"/>
    </reaction>
    <physiologicalReaction direction="left-to-right" evidence="14">
        <dbReference type="Rhea" id="RHEA:78508"/>
    </physiologicalReaction>
</comment>
<dbReference type="SUPFAM" id="SSF53335">
    <property type="entry name" value="S-adenosyl-L-methionine-dependent methyltransferases"/>
    <property type="match status" value="1"/>
</dbReference>
<evidence type="ECO:0000256" key="9">
    <source>
        <dbReference type="ARBA" id="ARBA00022691"/>
    </source>
</evidence>
<gene>
    <name evidence="24" type="primary">Dsec\GM15294</name>
    <name evidence="24" type="ORF">Dsec_GM15294</name>
</gene>
<sequence length="629" mass="71968">MSLVPEVSTSKAPKYCYFFKTLLVEELELETSYHNLHYGQCALIGRLAFKSNQYRLENVRVKCLPKKYSLSEGTISLLILGLTHDKVVENRVSAGRYCIVRGEVVLHNVQHPKGTKLTAGGVYDKINSLSNNPLAQKQYLSALRATYRPAIDLWYIQAGDEGSDRKMNTHHLTTSRTNPQFYIFSQLFGNDFSWNNCNWEGIQNVTWEEFWQREGHELLEQKWHKRFPEYKDLIDVVSSEEQGLWKELWEKHASDYSDKFWYIFSCAFENYQHYLAKSFGLVVAKNSEDVEQDLQNLSLTNKPIKSKQQREKEENESYLTAKNDPEDCDEEQQLRLLGLPTSFASKAYIINRQEKKTQYEPSCSDSEDDEDLLTMENSENEALHGVQSGSVKKNKRRQGQLKKHKARMPECMQEDNNKMVKYWVKRFSLFSRFDQGIRLDRESWFSVTPEKIAKQTARRLACDVILDAFCGCGGNAIQFANTCGRVIAVDIDAEKLAMAKHNAGIYGVAHKIEFIHADFLQFAATTKLRPNVVFLSPPWGGPDYQKQATFDIETNLLPVGASNLMQLSRSLASDVAFFLPRNANMKQVVALSGVGQQCEVEHNYLDTRMVALTAYYGKGIIKGSVGEDE</sequence>
<dbReference type="GO" id="GO:0009452">
    <property type="term" value="P:7-methylguanosine RNA capping"/>
    <property type="evidence" value="ECO:0007669"/>
    <property type="project" value="EnsemblMetazoa"/>
</dbReference>
<feature type="region of interest" description="Disordered" evidence="23">
    <location>
        <begin position="301"/>
        <end position="324"/>
    </location>
</feature>
<evidence type="ECO:0000313" key="25">
    <source>
        <dbReference type="Proteomes" id="UP000001292"/>
    </source>
</evidence>
<dbReference type="GO" id="GO:0005730">
    <property type="term" value="C:nucleolus"/>
    <property type="evidence" value="ECO:0007669"/>
    <property type="project" value="UniProtKB-SubCell"/>
</dbReference>
<feature type="region of interest" description="Disordered" evidence="23">
    <location>
        <begin position="384"/>
        <end position="408"/>
    </location>
</feature>
<feature type="compositionally biased region" description="Basic residues" evidence="23">
    <location>
        <begin position="392"/>
        <end position="406"/>
    </location>
</feature>
<evidence type="ECO:0000256" key="15">
    <source>
        <dbReference type="ARBA" id="ARBA00048740"/>
    </source>
</evidence>
<keyword evidence="9" id="KW-0949">S-adenosyl-L-methionine</keyword>
<evidence type="ECO:0000256" key="4">
    <source>
        <dbReference type="ARBA" id="ARBA00018517"/>
    </source>
</evidence>
<keyword evidence="10" id="KW-0805">Transcription regulation</keyword>
<keyword evidence="6" id="KW-0597">Phosphoprotein</keyword>
<evidence type="ECO:0000256" key="6">
    <source>
        <dbReference type="ARBA" id="ARBA00022553"/>
    </source>
</evidence>
<accession>B4IB77</accession>
<dbReference type="PhylomeDB" id="B4IB77"/>
<evidence type="ECO:0000256" key="23">
    <source>
        <dbReference type="SAM" id="MobiDB-lite"/>
    </source>
</evidence>
<dbReference type="HOGENOM" id="CLU_029658_4_1_1"/>
<proteinExistence type="inferred from homology"/>
<evidence type="ECO:0000256" key="2">
    <source>
        <dbReference type="ARBA" id="ARBA00004496"/>
    </source>
</evidence>
<evidence type="ECO:0000256" key="16">
    <source>
        <dbReference type="ARBA" id="ARBA00048763"/>
    </source>
</evidence>
<comment type="catalytic activity">
    <reaction evidence="15">
        <text>a 5'-end (N(7)-methyl 5'-triphosphoguanosine)-ribonucleoside in snoRNA + S-adenosyl-L-methionine = a 5'-end (N(2),N(7)-dimethyl 5'-triphosphoguanosine)-ribonucleoside in snoRNA + S-adenosyl-L-homocysteine + H(+)</text>
        <dbReference type="Rhea" id="RHEA:78475"/>
        <dbReference type="Rhea" id="RHEA-COMP:19086"/>
        <dbReference type="Rhea" id="RHEA-COMP:19088"/>
        <dbReference type="ChEBI" id="CHEBI:15378"/>
        <dbReference type="ChEBI" id="CHEBI:57856"/>
        <dbReference type="ChEBI" id="CHEBI:59789"/>
        <dbReference type="ChEBI" id="CHEBI:156461"/>
        <dbReference type="ChEBI" id="CHEBI:172880"/>
    </reaction>
    <physiologicalReaction direction="left-to-right" evidence="15">
        <dbReference type="Rhea" id="RHEA:78476"/>
    </physiologicalReaction>
</comment>
<comment type="catalytic activity">
    <reaction evidence="17">
        <text>a 5'-end (N(7)-methyl 5'-triphosphoguanosine)-ribonucleoside in snRNA + S-adenosyl-L-methionine = a 5'-end (N(2),N(7)-dimethyl 5'-triphosphoguanosine)-ribonucleoside in snRNA + S-adenosyl-L-homocysteine + H(+)</text>
        <dbReference type="Rhea" id="RHEA:78471"/>
        <dbReference type="Rhea" id="RHEA-COMP:19085"/>
        <dbReference type="Rhea" id="RHEA-COMP:19087"/>
        <dbReference type="ChEBI" id="CHEBI:15378"/>
        <dbReference type="ChEBI" id="CHEBI:57856"/>
        <dbReference type="ChEBI" id="CHEBI:59789"/>
        <dbReference type="ChEBI" id="CHEBI:156461"/>
        <dbReference type="ChEBI" id="CHEBI:172880"/>
    </reaction>
    <physiologicalReaction direction="left-to-right" evidence="17">
        <dbReference type="Rhea" id="RHEA:78472"/>
    </physiologicalReaction>
</comment>
<dbReference type="PANTHER" id="PTHR14741">
    <property type="entry name" value="S-ADENOSYLMETHIONINE-DEPENDENT METHYLTRANSFERASE RELATED"/>
    <property type="match status" value="1"/>
</dbReference>
<evidence type="ECO:0000256" key="7">
    <source>
        <dbReference type="ARBA" id="ARBA00022603"/>
    </source>
</evidence>
<reference evidence="24 25" key="1">
    <citation type="journal article" date="2007" name="Nature">
        <title>Evolution of genes and genomes on the Drosophila phylogeny.</title>
        <authorList>
            <consortium name="Drosophila 12 Genomes Consortium"/>
            <person name="Clark A.G."/>
            <person name="Eisen M.B."/>
            <person name="Smith D.R."/>
            <person name="Bergman C.M."/>
            <person name="Oliver B."/>
            <person name="Markow T.A."/>
            <person name="Kaufman T.C."/>
            <person name="Kellis M."/>
            <person name="Gelbart W."/>
            <person name="Iyer V.N."/>
            <person name="Pollard D.A."/>
            <person name="Sackton T.B."/>
            <person name="Larracuente A.M."/>
            <person name="Singh N.D."/>
            <person name="Abad J.P."/>
            <person name="Abt D.N."/>
            <person name="Adryan B."/>
            <person name="Aguade M."/>
            <person name="Akashi H."/>
            <person name="Anderson W.W."/>
            <person name="Aquadro C.F."/>
            <person name="Ardell D.H."/>
            <person name="Arguello R."/>
            <person name="Artieri C.G."/>
            <person name="Barbash D.A."/>
            <person name="Barker D."/>
            <person name="Barsanti P."/>
            <person name="Batterham P."/>
            <person name="Batzoglou S."/>
            <person name="Begun D."/>
            <person name="Bhutkar A."/>
            <person name="Blanco E."/>
            <person name="Bosak S.A."/>
            <person name="Bradley R.K."/>
            <person name="Brand A.D."/>
            <person name="Brent M.R."/>
            <person name="Brooks A.N."/>
            <person name="Brown R.H."/>
            <person name="Butlin R.K."/>
            <person name="Caggese C."/>
            <person name="Calvi B.R."/>
            <person name="Bernardo de Carvalho A."/>
            <person name="Caspi A."/>
            <person name="Castrezana S."/>
            <person name="Celniker S.E."/>
            <person name="Chang J.L."/>
            <person name="Chapple C."/>
            <person name="Chatterji S."/>
            <person name="Chinwalla A."/>
            <person name="Civetta A."/>
            <person name="Clifton S.W."/>
            <person name="Comeron J.M."/>
            <person name="Costello J.C."/>
            <person name="Coyne J.A."/>
            <person name="Daub J."/>
            <person name="David R.G."/>
            <person name="Delcher A.L."/>
            <person name="Delehaunty K."/>
            <person name="Do C.B."/>
            <person name="Ebling H."/>
            <person name="Edwards K."/>
            <person name="Eickbush T."/>
            <person name="Evans J.D."/>
            <person name="Filipski A."/>
            <person name="Findeiss S."/>
            <person name="Freyhult E."/>
            <person name="Fulton L."/>
            <person name="Fulton R."/>
            <person name="Garcia A.C."/>
            <person name="Gardiner A."/>
            <person name="Garfield D.A."/>
            <person name="Garvin B.E."/>
            <person name="Gibson G."/>
            <person name="Gilbert D."/>
            <person name="Gnerre S."/>
            <person name="Godfrey J."/>
            <person name="Good R."/>
            <person name="Gotea V."/>
            <person name="Gravely B."/>
            <person name="Greenberg A.J."/>
            <person name="Griffiths-Jones S."/>
            <person name="Gross S."/>
            <person name="Guigo R."/>
            <person name="Gustafson E.A."/>
            <person name="Haerty W."/>
            <person name="Hahn M.W."/>
            <person name="Halligan D.L."/>
            <person name="Halpern A.L."/>
            <person name="Halter G.M."/>
            <person name="Han M.V."/>
            <person name="Heger A."/>
            <person name="Hillier L."/>
            <person name="Hinrichs A.S."/>
            <person name="Holmes I."/>
            <person name="Hoskins R.A."/>
            <person name="Hubisz M.J."/>
            <person name="Hultmark D."/>
            <person name="Huntley M.A."/>
            <person name="Jaffe D.B."/>
            <person name="Jagadeeshan S."/>
            <person name="Jeck W.R."/>
            <person name="Johnson J."/>
            <person name="Jones C.D."/>
            <person name="Jordan W.C."/>
            <person name="Karpen G.H."/>
            <person name="Kataoka E."/>
            <person name="Keightley P.D."/>
            <person name="Kheradpour P."/>
            <person name="Kirkness E.F."/>
            <person name="Koerich L.B."/>
            <person name="Kristiansen K."/>
            <person name="Kudrna D."/>
            <person name="Kulathinal R.J."/>
            <person name="Kumar S."/>
            <person name="Kwok R."/>
            <person name="Lander E."/>
            <person name="Langley C.H."/>
            <person name="Lapoint R."/>
            <person name="Lazzaro B.P."/>
            <person name="Lee S.J."/>
            <person name="Levesque L."/>
            <person name="Li R."/>
            <person name="Lin C.F."/>
            <person name="Lin M.F."/>
            <person name="Lindblad-Toh K."/>
            <person name="Llopart A."/>
            <person name="Long M."/>
            <person name="Low L."/>
            <person name="Lozovsky E."/>
            <person name="Lu J."/>
            <person name="Luo M."/>
            <person name="Machado C.A."/>
            <person name="Makalowski W."/>
            <person name="Marzo M."/>
            <person name="Matsuda M."/>
            <person name="Matzkin L."/>
            <person name="McAllister B."/>
            <person name="McBride C.S."/>
            <person name="McKernan B."/>
            <person name="McKernan K."/>
            <person name="Mendez-Lago M."/>
            <person name="Minx P."/>
            <person name="Mollenhauer M.U."/>
            <person name="Montooth K."/>
            <person name="Mount S.M."/>
            <person name="Mu X."/>
            <person name="Myers E."/>
            <person name="Negre B."/>
            <person name="Newfeld S."/>
            <person name="Nielsen R."/>
            <person name="Noor M.A."/>
            <person name="O'Grady P."/>
            <person name="Pachter L."/>
            <person name="Papaceit M."/>
            <person name="Parisi M.J."/>
            <person name="Parisi M."/>
            <person name="Parts L."/>
            <person name="Pedersen J.S."/>
            <person name="Pesole G."/>
            <person name="Phillippy A.M."/>
            <person name="Ponting C.P."/>
            <person name="Pop M."/>
            <person name="Porcelli D."/>
            <person name="Powell J.R."/>
            <person name="Prohaska S."/>
            <person name="Pruitt K."/>
            <person name="Puig M."/>
            <person name="Quesneville H."/>
            <person name="Ram K.R."/>
            <person name="Rand D."/>
            <person name="Rasmussen M.D."/>
            <person name="Reed L.K."/>
            <person name="Reenan R."/>
            <person name="Reily A."/>
            <person name="Remington K.A."/>
            <person name="Rieger T.T."/>
            <person name="Ritchie M.G."/>
            <person name="Robin C."/>
            <person name="Rogers Y.H."/>
            <person name="Rohde C."/>
            <person name="Rozas J."/>
            <person name="Rubenfield M.J."/>
            <person name="Ruiz A."/>
            <person name="Russo S."/>
            <person name="Salzberg S.L."/>
            <person name="Sanchez-Gracia A."/>
            <person name="Saranga D.J."/>
            <person name="Sato H."/>
            <person name="Schaeffer S.W."/>
            <person name="Schatz M.C."/>
            <person name="Schlenke T."/>
            <person name="Schwartz R."/>
            <person name="Segarra C."/>
            <person name="Singh R.S."/>
            <person name="Sirot L."/>
            <person name="Sirota M."/>
            <person name="Sisneros N.B."/>
            <person name="Smith C.D."/>
            <person name="Smith T.F."/>
            <person name="Spieth J."/>
            <person name="Stage D.E."/>
            <person name="Stark A."/>
            <person name="Stephan W."/>
            <person name="Strausberg R.L."/>
            <person name="Strempel S."/>
            <person name="Sturgill D."/>
            <person name="Sutton G."/>
            <person name="Sutton G.G."/>
            <person name="Tao W."/>
            <person name="Teichmann S."/>
            <person name="Tobari Y.N."/>
            <person name="Tomimura Y."/>
            <person name="Tsolas J.M."/>
            <person name="Valente V.L."/>
            <person name="Venter E."/>
            <person name="Venter J.C."/>
            <person name="Vicario S."/>
            <person name="Vieira F.G."/>
            <person name="Vilella A.J."/>
            <person name="Villasante A."/>
            <person name="Walenz B."/>
            <person name="Wang J."/>
            <person name="Wasserman M."/>
            <person name="Watts T."/>
            <person name="Wilson D."/>
            <person name="Wilson R.K."/>
            <person name="Wing R.A."/>
            <person name="Wolfner M.F."/>
            <person name="Wong A."/>
            <person name="Wong G.K."/>
            <person name="Wu C.I."/>
            <person name="Wu G."/>
            <person name="Yamamoto D."/>
            <person name="Yang H.P."/>
            <person name="Yang S.P."/>
            <person name="Yorke J.A."/>
            <person name="Yoshida K."/>
            <person name="Zdobnov E."/>
            <person name="Zhang P."/>
            <person name="Zhang Y."/>
            <person name="Zimin A.V."/>
            <person name="Baldwin J."/>
            <person name="Abdouelleil A."/>
            <person name="Abdulkadir J."/>
            <person name="Abebe A."/>
            <person name="Abera B."/>
            <person name="Abreu J."/>
            <person name="Acer S.C."/>
            <person name="Aftuck L."/>
            <person name="Alexander A."/>
            <person name="An P."/>
            <person name="Anderson E."/>
            <person name="Anderson S."/>
            <person name="Arachi H."/>
            <person name="Azer M."/>
            <person name="Bachantsang P."/>
            <person name="Barry A."/>
            <person name="Bayul T."/>
            <person name="Berlin A."/>
            <person name="Bessette D."/>
            <person name="Bloom T."/>
            <person name="Blye J."/>
            <person name="Boguslavskiy L."/>
            <person name="Bonnet C."/>
            <person name="Boukhgalter B."/>
            <person name="Bourzgui I."/>
            <person name="Brown A."/>
            <person name="Cahill P."/>
            <person name="Channer S."/>
            <person name="Cheshatsang Y."/>
            <person name="Chuda L."/>
            <person name="Citroen M."/>
            <person name="Collymore A."/>
            <person name="Cooke P."/>
            <person name="Costello M."/>
            <person name="D'Aco K."/>
            <person name="Daza R."/>
            <person name="De Haan G."/>
            <person name="DeGray S."/>
            <person name="DeMaso C."/>
            <person name="Dhargay N."/>
            <person name="Dooley K."/>
            <person name="Dooley E."/>
            <person name="Doricent M."/>
            <person name="Dorje P."/>
            <person name="Dorjee K."/>
            <person name="Dupes A."/>
            <person name="Elong R."/>
            <person name="Falk J."/>
            <person name="Farina A."/>
            <person name="Faro S."/>
            <person name="Ferguson D."/>
            <person name="Fisher S."/>
            <person name="Foley C.D."/>
            <person name="Franke A."/>
            <person name="Friedrich D."/>
            <person name="Gadbois L."/>
            <person name="Gearin G."/>
            <person name="Gearin C.R."/>
            <person name="Giannoukos G."/>
            <person name="Goode T."/>
            <person name="Graham J."/>
            <person name="Grandbois E."/>
            <person name="Grewal S."/>
            <person name="Gyaltsen K."/>
            <person name="Hafez N."/>
            <person name="Hagos B."/>
            <person name="Hall J."/>
            <person name="Henson C."/>
            <person name="Hollinger A."/>
            <person name="Honan T."/>
            <person name="Huard M.D."/>
            <person name="Hughes L."/>
            <person name="Hurhula B."/>
            <person name="Husby M.E."/>
            <person name="Kamat A."/>
            <person name="Kanga B."/>
            <person name="Kashin S."/>
            <person name="Khazanovich D."/>
            <person name="Kisner P."/>
            <person name="Lance K."/>
            <person name="Lara M."/>
            <person name="Lee W."/>
            <person name="Lennon N."/>
            <person name="Letendre F."/>
            <person name="LeVine R."/>
            <person name="Lipovsky A."/>
            <person name="Liu X."/>
            <person name="Liu J."/>
            <person name="Liu S."/>
            <person name="Lokyitsang T."/>
            <person name="Lokyitsang Y."/>
            <person name="Lubonja R."/>
            <person name="Lui A."/>
            <person name="MacDonald P."/>
            <person name="Magnisalis V."/>
            <person name="Maru K."/>
            <person name="Matthews C."/>
            <person name="McCusker W."/>
            <person name="McDonough S."/>
            <person name="Mehta T."/>
            <person name="Meldrim J."/>
            <person name="Meneus L."/>
            <person name="Mihai O."/>
            <person name="Mihalev A."/>
            <person name="Mihova T."/>
            <person name="Mittelman R."/>
            <person name="Mlenga V."/>
            <person name="Montmayeur A."/>
            <person name="Mulrain L."/>
            <person name="Navidi A."/>
            <person name="Naylor J."/>
            <person name="Negash T."/>
            <person name="Nguyen T."/>
            <person name="Nguyen N."/>
            <person name="Nicol R."/>
            <person name="Norbu C."/>
            <person name="Norbu N."/>
            <person name="Novod N."/>
            <person name="O'Neill B."/>
            <person name="Osman S."/>
            <person name="Markiewicz E."/>
            <person name="Oyono O.L."/>
            <person name="Patti C."/>
            <person name="Phunkhang P."/>
            <person name="Pierre F."/>
            <person name="Priest M."/>
            <person name="Raghuraman S."/>
            <person name="Rege F."/>
            <person name="Reyes R."/>
            <person name="Rise C."/>
            <person name="Rogov P."/>
            <person name="Ross K."/>
            <person name="Ryan E."/>
            <person name="Settipalli S."/>
            <person name="Shea T."/>
            <person name="Sherpa N."/>
            <person name="Shi L."/>
            <person name="Shih D."/>
            <person name="Sparrow T."/>
            <person name="Spaulding J."/>
            <person name="Stalker J."/>
            <person name="Stange-Thomann N."/>
            <person name="Stavropoulos S."/>
            <person name="Stone C."/>
            <person name="Strader C."/>
            <person name="Tesfaye S."/>
            <person name="Thomson T."/>
            <person name="Thoulutsang Y."/>
            <person name="Thoulutsang D."/>
            <person name="Topham K."/>
            <person name="Topping I."/>
            <person name="Tsamla T."/>
            <person name="Vassiliev H."/>
            <person name="Vo A."/>
            <person name="Wangchuk T."/>
            <person name="Wangdi T."/>
            <person name="Weiand M."/>
            <person name="Wilkinson J."/>
            <person name="Wilson A."/>
            <person name="Yadav S."/>
            <person name="Young G."/>
            <person name="Yu Q."/>
            <person name="Zembek L."/>
            <person name="Zhong D."/>
            <person name="Zimmer A."/>
            <person name="Zwirko Z."/>
            <person name="Jaffe D.B."/>
            <person name="Alvarez P."/>
            <person name="Brockman W."/>
            <person name="Butler J."/>
            <person name="Chin C."/>
            <person name="Gnerre S."/>
            <person name="Grabherr M."/>
            <person name="Kleber M."/>
            <person name="Mauceli E."/>
            <person name="MacCallum I."/>
        </authorList>
    </citation>
    <scope>NUCLEOTIDE SEQUENCE [LARGE SCALE GENOMIC DNA]</scope>
    <source>
        <strain evidence="25">Rob3c / Tucson 14021-0248.25</strain>
    </source>
</reference>
<keyword evidence="7" id="KW-0489">Methyltransferase</keyword>
<comment type="subunit">
    <text evidence="20">May form homooligomers. Interacts with CREBBP/CBP, EED/WAIT1, EP300/P300, NCOA6/PRIP, PPARBP/PBP and SMN.</text>
</comment>
<dbReference type="CDD" id="cd02440">
    <property type="entry name" value="AdoMet_MTases"/>
    <property type="match status" value="1"/>
</dbReference>
<keyword evidence="12" id="KW-0539">Nucleus</keyword>
<evidence type="ECO:0000256" key="18">
    <source>
        <dbReference type="ARBA" id="ARBA00049790"/>
    </source>
</evidence>
<keyword evidence="5" id="KW-0963">Cytoplasm</keyword>
<evidence type="ECO:0000313" key="24">
    <source>
        <dbReference type="EMBL" id="EDW44635.1"/>
    </source>
</evidence>
<evidence type="ECO:0000256" key="1">
    <source>
        <dbReference type="ARBA" id="ARBA00004408"/>
    </source>
</evidence>
<evidence type="ECO:0000256" key="21">
    <source>
        <dbReference type="ARBA" id="ARBA00079339"/>
    </source>
</evidence>
<evidence type="ECO:0000256" key="8">
    <source>
        <dbReference type="ARBA" id="ARBA00022679"/>
    </source>
</evidence>
<dbReference type="InterPro" id="IPR019012">
    <property type="entry name" value="RNA_cap_Gua-N2-MeTrfase"/>
</dbReference>
<dbReference type="Gene3D" id="3.40.50.150">
    <property type="entry name" value="Vaccinia Virus protein VP39"/>
    <property type="match status" value="1"/>
</dbReference>
<comment type="similarity">
    <text evidence="13">Belongs to the methyltransferase superfamily. Trimethylguanosine synthase family.</text>
</comment>
<evidence type="ECO:0000256" key="10">
    <source>
        <dbReference type="ARBA" id="ARBA00023015"/>
    </source>
</evidence>
<dbReference type="EMBL" id="CH480827">
    <property type="protein sequence ID" value="EDW44635.1"/>
    <property type="molecule type" value="Genomic_DNA"/>
</dbReference>
<dbReference type="FunFam" id="3.40.50.150:FF:000066">
    <property type="entry name" value="Trimethylguanosine synthase 1"/>
    <property type="match status" value="1"/>
</dbReference>
<evidence type="ECO:0000256" key="11">
    <source>
        <dbReference type="ARBA" id="ARBA00023163"/>
    </source>
</evidence>
<name>B4IB77_DROSE</name>
<dbReference type="Proteomes" id="UP000001292">
    <property type="component" value="Unassembled WGS sequence"/>
</dbReference>
<dbReference type="OMA" id="FWQREGH"/>
<evidence type="ECO:0000256" key="14">
    <source>
        <dbReference type="ARBA" id="ARBA00047418"/>
    </source>
</evidence>
<dbReference type="GO" id="GO:0015030">
    <property type="term" value="C:Cajal body"/>
    <property type="evidence" value="ECO:0007669"/>
    <property type="project" value="UniProtKB-SubCell"/>
</dbReference>
<evidence type="ECO:0000256" key="12">
    <source>
        <dbReference type="ARBA" id="ARBA00023242"/>
    </source>
</evidence>
<dbReference type="SMR" id="B4IB77"/>
<evidence type="ECO:0000256" key="17">
    <source>
        <dbReference type="ARBA" id="ARBA00049075"/>
    </source>
</evidence>
<evidence type="ECO:0000256" key="13">
    <source>
        <dbReference type="ARBA" id="ARBA00025783"/>
    </source>
</evidence>
<evidence type="ECO:0000256" key="3">
    <source>
        <dbReference type="ARBA" id="ARBA00004604"/>
    </source>
</evidence>
<dbReference type="Pfam" id="PF09445">
    <property type="entry name" value="Methyltransf_15"/>
    <property type="match status" value="1"/>
</dbReference>
<dbReference type="GO" id="GO:0071164">
    <property type="term" value="F:RNA cap trimethylguanosine synthase activity"/>
    <property type="evidence" value="ECO:0007669"/>
    <property type="project" value="TreeGrafter"/>
</dbReference>
<dbReference type="GO" id="GO:0005737">
    <property type="term" value="C:cytoplasm"/>
    <property type="evidence" value="ECO:0007669"/>
    <property type="project" value="UniProtKB-SubCell"/>
</dbReference>
<comment type="function">
    <text evidence="19">Catalyzes the 2 serial methylation steps for the conversion of the 7-monomethylguanosine (m(7)G) caps of snRNAs and snoRNAs to a 2,2,7-trimethylguanosine (m(2,2,7)G) cap structure. The enzyme is specific for guanine, and N7 methylation must precede N2 methylation. Hypermethylation of the m7G cap of U snRNAs leads to their concentration in nuclear foci, their colocalization with coilin and the formation of canonical Cajal bodies (CBs). Plays a role in transcriptional regulation.</text>
</comment>
<keyword evidence="11" id="KW-0804">Transcription</keyword>
<dbReference type="STRING" id="7238.B4IB77"/>
<evidence type="ECO:0000256" key="22">
    <source>
        <dbReference type="ARBA" id="ARBA00081504"/>
    </source>
</evidence>
<protein>
    <recommendedName>
        <fullName evidence="4">Trimethylguanosine synthase</fullName>
    </recommendedName>
    <alternativeName>
        <fullName evidence="18">Cap-specific guanine-N(2) methyltransferase</fullName>
    </alternativeName>
    <alternativeName>
        <fullName evidence="21">Nuclear receptor coactivator 6-interacting protein</fullName>
    </alternativeName>
    <alternativeName>
        <fullName evidence="22">PRIP-interacting protein with methyltransferase motif</fullName>
    </alternativeName>
</protein>
<dbReference type="InterPro" id="IPR029063">
    <property type="entry name" value="SAM-dependent_MTases_sf"/>
</dbReference>
<keyword evidence="8" id="KW-0808">Transferase</keyword>
<comment type="subcellular location">
    <subcellularLocation>
        <location evidence="2">Cytoplasm</location>
    </subcellularLocation>
    <subcellularLocation>
        <location evidence="1">Nucleus</location>
        <location evidence="1">Cajal body</location>
    </subcellularLocation>
    <subcellularLocation>
        <location evidence="3">Nucleus</location>
        <location evidence="3">Nucleolus</location>
    </subcellularLocation>
</comment>
<evidence type="ECO:0000256" key="19">
    <source>
        <dbReference type="ARBA" id="ARBA00057179"/>
    </source>
</evidence>
<evidence type="ECO:0000256" key="5">
    <source>
        <dbReference type="ARBA" id="ARBA00022490"/>
    </source>
</evidence>
<dbReference type="PANTHER" id="PTHR14741:SF32">
    <property type="entry name" value="TRIMETHYLGUANOSINE SYNTHASE"/>
    <property type="match status" value="1"/>
</dbReference>
<evidence type="ECO:0000256" key="20">
    <source>
        <dbReference type="ARBA" id="ARBA00064494"/>
    </source>
</evidence>
<comment type="catalytic activity">
    <reaction evidence="16">
        <text>a 5'-end (N(2),N(7)-dimethyl 5'-triphosphoguanosine)-ribonucleoside in snRNA + S-adenosyl-L-methionine = a 5'-end (N(2),N(2),N(7)-trimethyl 5'-triphosphoguanosine)-ribonucleoside in snRNA + S-adenosyl-L-homocysteine + H(+)</text>
        <dbReference type="Rhea" id="RHEA:78479"/>
        <dbReference type="Rhea" id="RHEA-COMP:19087"/>
        <dbReference type="Rhea" id="RHEA-COMP:19089"/>
        <dbReference type="ChEBI" id="CHEBI:15378"/>
        <dbReference type="ChEBI" id="CHEBI:57856"/>
        <dbReference type="ChEBI" id="CHEBI:59789"/>
        <dbReference type="ChEBI" id="CHEBI:167623"/>
        <dbReference type="ChEBI" id="CHEBI:172880"/>
    </reaction>
    <physiologicalReaction direction="left-to-right" evidence="16">
        <dbReference type="Rhea" id="RHEA:78480"/>
    </physiologicalReaction>
</comment>
<organism evidence="25">
    <name type="scientific">Drosophila sechellia</name>
    <name type="common">Fruit fly</name>
    <dbReference type="NCBI Taxonomy" id="7238"/>
    <lineage>
        <taxon>Eukaryota</taxon>
        <taxon>Metazoa</taxon>
        <taxon>Ecdysozoa</taxon>
        <taxon>Arthropoda</taxon>
        <taxon>Hexapoda</taxon>
        <taxon>Insecta</taxon>
        <taxon>Pterygota</taxon>
        <taxon>Neoptera</taxon>
        <taxon>Endopterygota</taxon>
        <taxon>Diptera</taxon>
        <taxon>Brachycera</taxon>
        <taxon>Muscomorpha</taxon>
        <taxon>Ephydroidea</taxon>
        <taxon>Drosophilidae</taxon>
        <taxon>Drosophila</taxon>
        <taxon>Sophophora</taxon>
    </lineage>
</organism>
<dbReference type="AlphaFoldDB" id="B4IB77"/>
<keyword evidence="25" id="KW-1185">Reference proteome</keyword>